<name>A0A3M6PZD5_9BURK</name>
<organism evidence="1 2">
    <name type="scientific">Allofranklinella schreckenbergeri</name>
    <dbReference type="NCBI Taxonomy" id="1076744"/>
    <lineage>
        <taxon>Bacteria</taxon>
        <taxon>Pseudomonadati</taxon>
        <taxon>Pseudomonadota</taxon>
        <taxon>Betaproteobacteria</taxon>
        <taxon>Burkholderiales</taxon>
        <taxon>Comamonadaceae</taxon>
        <taxon>Allofranklinella</taxon>
    </lineage>
</organism>
<protein>
    <submittedName>
        <fullName evidence="1">Uncharacterized protein</fullName>
    </submittedName>
</protein>
<dbReference type="Proteomes" id="UP000267521">
    <property type="component" value="Unassembled WGS sequence"/>
</dbReference>
<dbReference type="EMBL" id="RDQM01000015">
    <property type="protein sequence ID" value="RMW95531.1"/>
    <property type="molecule type" value="Genomic_DNA"/>
</dbReference>
<evidence type="ECO:0000313" key="1">
    <source>
        <dbReference type="EMBL" id="RMW95531.1"/>
    </source>
</evidence>
<proteinExistence type="predicted"/>
<gene>
    <name evidence="1" type="ORF">EBQ26_10815</name>
</gene>
<dbReference type="RefSeq" id="WP_122239051.1">
    <property type="nucleotide sequence ID" value="NZ_RDQM01000015.1"/>
</dbReference>
<comment type="caution">
    <text evidence="1">The sequence shown here is derived from an EMBL/GenBank/DDBJ whole genome shotgun (WGS) entry which is preliminary data.</text>
</comment>
<sequence>MEPTPPEAPPAPEQRHTITGIAQWRETLLGSLAAAQQQACPRIVWCDPSFARWPLSDTEVLDALRAWLHPQRQLLLIANEFDTLVRAHPRFVAWRQRWDHLVLGRKVVRQFAGDTPSFILAGTQAAWLTRPEFFIGVYGADPVLVQQVSEQASEWLDSRTVNGFSSQPLGL</sequence>
<reference evidence="1 2" key="1">
    <citation type="submission" date="2018-10" db="EMBL/GenBank/DDBJ databases">
        <title>Comamonadaceae CDC group NO-1 genome sequencing and assembly.</title>
        <authorList>
            <person name="Bernier A.-M."/>
            <person name="Bernard K."/>
        </authorList>
    </citation>
    <scope>NUCLEOTIDE SEQUENCE [LARGE SCALE GENOMIC DNA]</scope>
    <source>
        <strain evidence="1 2">NML970147</strain>
    </source>
</reference>
<accession>A0A3M6PZD5</accession>
<dbReference type="AlphaFoldDB" id="A0A3M6PZD5"/>
<evidence type="ECO:0000313" key="2">
    <source>
        <dbReference type="Proteomes" id="UP000267521"/>
    </source>
</evidence>